<gene>
    <name evidence="2" type="ORF">D0Y65_048190</name>
</gene>
<dbReference type="PANTHER" id="PTHR11017">
    <property type="entry name" value="LEUCINE-RICH REPEAT-CONTAINING PROTEIN"/>
    <property type="match status" value="1"/>
</dbReference>
<reference evidence="2 3" key="1">
    <citation type="submission" date="2018-09" db="EMBL/GenBank/DDBJ databases">
        <title>A high-quality reference genome of wild soybean provides a powerful tool to mine soybean genomes.</title>
        <authorList>
            <person name="Xie M."/>
            <person name="Chung C.Y.L."/>
            <person name="Li M.-W."/>
            <person name="Wong F.-L."/>
            <person name="Chan T.-F."/>
            <person name="Lam H.-M."/>
        </authorList>
    </citation>
    <scope>NUCLEOTIDE SEQUENCE [LARGE SCALE GENOMIC DNA]</scope>
    <source>
        <strain evidence="3">cv. W05</strain>
        <tissue evidence="2">Hypocotyl of etiolated seedlings</tissue>
    </source>
</reference>
<dbReference type="InterPro" id="IPR044974">
    <property type="entry name" value="Disease_R_plants"/>
</dbReference>
<evidence type="ECO:0000313" key="3">
    <source>
        <dbReference type="Proteomes" id="UP000289340"/>
    </source>
</evidence>
<dbReference type="SUPFAM" id="SSF52540">
    <property type="entry name" value="P-loop containing nucleoside triphosphate hydrolases"/>
    <property type="match status" value="1"/>
</dbReference>
<dbReference type="Gene3D" id="3.40.50.10140">
    <property type="entry name" value="Toll/interleukin-1 receptor homology (TIR) domain"/>
    <property type="match status" value="1"/>
</dbReference>
<dbReference type="Pfam" id="PF00931">
    <property type="entry name" value="NB-ARC"/>
    <property type="match status" value="1"/>
</dbReference>
<evidence type="ECO:0000313" key="2">
    <source>
        <dbReference type="EMBL" id="RZB51665.1"/>
    </source>
</evidence>
<name>A0A445FRZ1_GLYSO</name>
<dbReference type="AlphaFoldDB" id="A0A445FRZ1"/>
<protein>
    <submittedName>
        <fullName evidence="2">TMV resistance protein N</fullName>
    </submittedName>
</protein>
<dbReference type="GO" id="GO:0043531">
    <property type="term" value="F:ADP binding"/>
    <property type="evidence" value="ECO:0007669"/>
    <property type="project" value="InterPro"/>
</dbReference>
<sequence>MILECLKERTARLFWPVFYDLEPSHRFGTKLGLMQKLWPNMRRGFRMMRRTRCFKGREALSKAANMVGWHFQHRSQSESEFITKIVTEVSKRINLSLLHVADYPIGVESPVLEVTSLLGHGFEEGVSMVGIYGVGGIGKSTIACAVYNLIAFQFEGLCYLANIKESSSNHDLAQLQETLLDEILGEKDIKVGDVNRGIPIIKRRLHRKKVLLILDDVNKLKQLKVLAGGHDWFGSGSKVIITTRDKHLLNTHGVEKSYEVEQLNDEKLLNCLDGMPSKVTKLIQVMQIFQNRQFLMLMAFHWLWR</sequence>
<feature type="domain" description="NB-ARC" evidence="1">
    <location>
        <begin position="123"/>
        <end position="269"/>
    </location>
</feature>
<dbReference type="PANTHER" id="PTHR11017:SF455">
    <property type="entry name" value="NB-ARC DOMAIN PROTEIN"/>
    <property type="match status" value="1"/>
</dbReference>
<evidence type="ECO:0000259" key="1">
    <source>
        <dbReference type="Pfam" id="PF00931"/>
    </source>
</evidence>
<comment type="caution">
    <text evidence="2">The sequence shown here is derived from an EMBL/GenBank/DDBJ whole genome shotgun (WGS) entry which is preliminary data.</text>
</comment>
<dbReference type="Proteomes" id="UP000289340">
    <property type="component" value="Chromosome 18"/>
</dbReference>
<dbReference type="GO" id="GO:0006952">
    <property type="term" value="P:defense response"/>
    <property type="evidence" value="ECO:0007669"/>
    <property type="project" value="InterPro"/>
</dbReference>
<dbReference type="PRINTS" id="PR00364">
    <property type="entry name" value="DISEASERSIST"/>
</dbReference>
<keyword evidence="3" id="KW-1185">Reference proteome</keyword>
<dbReference type="Gene3D" id="3.40.50.300">
    <property type="entry name" value="P-loop containing nucleotide triphosphate hydrolases"/>
    <property type="match status" value="1"/>
</dbReference>
<dbReference type="InterPro" id="IPR002182">
    <property type="entry name" value="NB-ARC"/>
</dbReference>
<dbReference type="EMBL" id="QZWG01000018">
    <property type="protein sequence ID" value="RZB51665.1"/>
    <property type="molecule type" value="Genomic_DNA"/>
</dbReference>
<proteinExistence type="predicted"/>
<dbReference type="InterPro" id="IPR035897">
    <property type="entry name" value="Toll_tir_struct_dom_sf"/>
</dbReference>
<dbReference type="InterPro" id="IPR027417">
    <property type="entry name" value="P-loop_NTPase"/>
</dbReference>
<organism evidence="2 3">
    <name type="scientific">Glycine soja</name>
    <name type="common">Wild soybean</name>
    <dbReference type="NCBI Taxonomy" id="3848"/>
    <lineage>
        <taxon>Eukaryota</taxon>
        <taxon>Viridiplantae</taxon>
        <taxon>Streptophyta</taxon>
        <taxon>Embryophyta</taxon>
        <taxon>Tracheophyta</taxon>
        <taxon>Spermatophyta</taxon>
        <taxon>Magnoliopsida</taxon>
        <taxon>eudicotyledons</taxon>
        <taxon>Gunneridae</taxon>
        <taxon>Pentapetalae</taxon>
        <taxon>rosids</taxon>
        <taxon>fabids</taxon>
        <taxon>Fabales</taxon>
        <taxon>Fabaceae</taxon>
        <taxon>Papilionoideae</taxon>
        <taxon>50 kb inversion clade</taxon>
        <taxon>NPAAA clade</taxon>
        <taxon>indigoferoid/millettioid clade</taxon>
        <taxon>Phaseoleae</taxon>
        <taxon>Glycine</taxon>
        <taxon>Glycine subgen. Soja</taxon>
    </lineage>
</organism>
<accession>A0A445FRZ1</accession>